<evidence type="ECO:0000313" key="2">
    <source>
        <dbReference type="Proteomes" id="UP001058074"/>
    </source>
</evidence>
<dbReference type="Proteomes" id="UP001058074">
    <property type="component" value="Unassembled WGS sequence"/>
</dbReference>
<evidence type="ECO:0000313" key="1">
    <source>
        <dbReference type="EMBL" id="GKX67164.1"/>
    </source>
</evidence>
<keyword evidence="2" id="KW-1185">Reference proteome</keyword>
<reference evidence="1" key="1">
    <citation type="journal article" date="2025" name="Int. J. Syst. Evol. Microbiol.">
        <title>Inconstantimicrobium mannanitabidum sp. nov., a novel member of the family Clostridiaceae isolated from anoxic soil under the treatment of reductive soil disinfestation.</title>
        <authorList>
            <person name="Ueki A."/>
            <person name="Tonouchi A."/>
            <person name="Honma S."/>
            <person name="Kaku N."/>
            <person name="Ueki K."/>
        </authorList>
    </citation>
    <scope>NUCLEOTIDE SEQUENCE</scope>
    <source>
        <strain evidence="1">TW13</strain>
    </source>
</reference>
<sequence length="145" mass="17063">MKIVIEDVKEGQEDEIIIRCNRLDESLLQMIYGVKMQQKKLVGISDGQMHMIDANDVYYFEAVDNKIFIYCEKRVFESKLKLYEIEEEYSNTDFFRATKSTIINLAKIQKLSPAFNGRFEVLLNNKERVIISRQFVPELKKKLGL</sequence>
<gene>
    <name evidence="1" type="ORF">rsdtw13_24220</name>
</gene>
<proteinExistence type="predicted"/>
<comment type="caution">
    <text evidence="1">The sequence shown here is derived from an EMBL/GenBank/DDBJ whole genome shotgun (WGS) entry which is preliminary data.</text>
</comment>
<name>A0ACB5RE43_9CLOT</name>
<accession>A0ACB5RE43</accession>
<dbReference type="EMBL" id="BROD01000001">
    <property type="protein sequence ID" value="GKX67164.1"/>
    <property type="molecule type" value="Genomic_DNA"/>
</dbReference>
<protein>
    <submittedName>
        <fullName evidence="1">LytR family transcriptional regulator</fullName>
    </submittedName>
</protein>
<organism evidence="1 2">
    <name type="scientific">Inconstantimicrobium mannanitabidum</name>
    <dbReference type="NCBI Taxonomy" id="1604901"/>
    <lineage>
        <taxon>Bacteria</taxon>
        <taxon>Bacillati</taxon>
        <taxon>Bacillota</taxon>
        <taxon>Clostridia</taxon>
        <taxon>Eubacteriales</taxon>
        <taxon>Clostridiaceae</taxon>
        <taxon>Inconstantimicrobium</taxon>
    </lineage>
</organism>